<dbReference type="GO" id="GO:0008270">
    <property type="term" value="F:zinc ion binding"/>
    <property type="evidence" value="ECO:0007669"/>
    <property type="project" value="InterPro"/>
</dbReference>
<dbReference type="InterPro" id="IPR012990">
    <property type="entry name" value="Beta-sandwich_Sec23_24"/>
</dbReference>
<dbReference type="Proteomes" id="UP000094389">
    <property type="component" value="Unassembled WGS sequence"/>
</dbReference>
<evidence type="ECO:0000259" key="20">
    <source>
        <dbReference type="Pfam" id="PF04815"/>
    </source>
</evidence>
<keyword evidence="23" id="KW-1185">Reference proteome</keyword>
<organism evidence="22 23">
    <name type="scientific">Cyberlindnera jadinii (strain ATCC 18201 / CBS 1600 / BCRC 20928 / JCM 3617 / NBRC 0987 / NRRL Y-1542)</name>
    <name type="common">Torula yeast</name>
    <name type="synonym">Candida utilis</name>
    <dbReference type="NCBI Taxonomy" id="983966"/>
    <lineage>
        <taxon>Eukaryota</taxon>
        <taxon>Fungi</taxon>
        <taxon>Dikarya</taxon>
        <taxon>Ascomycota</taxon>
        <taxon>Saccharomycotina</taxon>
        <taxon>Saccharomycetes</taxon>
        <taxon>Phaffomycetales</taxon>
        <taxon>Phaffomycetaceae</taxon>
        <taxon>Cyberlindnera</taxon>
    </lineage>
</organism>
<dbReference type="InterPro" id="IPR036174">
    <property type="entry name" value="Znf_Sec23_Sec24_sf"/>
</dbReference>
<dbReference type="SUPFAM" id="SSF81995">
    <property type="entry name" value="beta-sandwich domain of Sec23/24"/>
    <property type="match status" value="1"/>
</dbReference>
<accession>A0A1E4S1K0</accession>
<evidence type="ECO:0000256" key="16">
    <source>
        <dbReference type="RuleBase" id="RU365030"/>
    </source>
</evidence>
<sequence length="743" mass="83304">MDTDFLTQEDVDGVRFSWNAFPTTRIAQSRLAVPPGVLYTPLRPRDDLPTVTADPVVCRKPCGAVLNPYAQINGNTWICPVCYSPNPLPATYTEHLATVCDPQSTTLEYIMPRTNASGGPVFVFVIDTCVSADDFEALRESIMVTINLIPPDAAVSIIAYGKDVRLFELESDGMCSYAFNGKRTYTHEEICRNLGFLSSKLHNPHLANSTAQKFVQPAAMAEYSFELIIEGLKRDSWRYKPSDRQLRCTGTALAVASSLLRAACRKRGAHILLFNGGPCTYGPGLIVGQKFKEPIRSHHLIEAKEAKHYNAAKAYYKKLAHECTENGTVVNIFIGAYDQVGLLEMEELCDETGGVIVLSDSFTTSIFKQSLQRFLQTDHNDQLAMGLNSTLEVKTSKHLRISGFLGHGISLNRDDHFVSKSNKVGISGTSSLKLSSLRPNNTYAVIFDCENGQDRDAYGQVEYATIQFITYYYHPDTTTRLKVTTVRKPMNAVDLAWSFDQEAAAVLVARMAINKVLREDVADVIQWIDQTLTGLMKSFAEYHKGDPASFRCPSQFTLFPQFMYHLRRSQFLQLFNNSPDETAFYRHVFNTEDTNNSLIMIQPTLMAFEQGAEEGEPVLLDSLSIQPERILLLDTFFHILIFHGATVAAWRQAGYQDDPEYESFKEFLEQPRIEAASLLVDRFPLPRFIDTEDGGSQARFLYSKLNPTKTYNSANLGDTGATILTDDVNLQSFMEQLQKLVVF</sequence>
<dbReference type="InterPro" id="IPR029006">
    <property type="entry name" value="ADF-H/Gelsolin-like_dom_sf"/>
</dbReference>
<comment type="function">
    <text evidence="15 16">Component of the coat protein complex II (COPII) which promotes the formation of transport vesicles from the endoplasmic reticulum (ER). The coat has two main functions, the physical deformation of the endoplasmic reticulum membrane into vesicles and the selection of cargo molecules.</text>
</comment>
<dbReference type="Pfam" id="PF08033">
    <property type="entry name" value="Sec23_BS"/>
    <property type="match status" value="1"/>
</dbReference>
<keyword evidence="12 16" id="KW-0333">Golgi apparatus</keyword>
<keyword evidence="11 16" id="KW-0653">Protein transport</keyword>
<evidence type="ECO:0000256" key="5">
    <source>
        <dbReference type="ARBA" id="ARBA00021212"/>
    </source>
</evidence>
<dbReference type="GO" id="GO:0070971">
    <property type="term" value="C:endoplasmic reticulum exit site"/>
    <property type="evidence" value="ECO:0007669"/>
    <property type="project" value="TreeGrafter"/>
</dbReference>
<evidence type="ECO:0000256" key="11">
    <source>
        <dbReference type="ARBA" id="ARBA00022927"/>
    </source>
</evidence>
<dbReference type="Pfam" id="PF04815">
    <property type="entry name" value="Sec23_helical"/>
    <property type="match status" value="1"/>
</dbReference>
<feature type="domain" description="Sec23/Sec24 trunk" evidence="19">
    <location>
        <begin position="120"/>
        <end position="374"/>
    </location>
</feature>
<evidence type="ECO:0000259" key="17">
    <source>
        <dbReference type="Pfam" id="PF00626"/>
    </source>
</evidence>
<comment type="subunit">
    <text evidence="4">The COPII coat is composed of at least 5 proteins: the SEC23/24 complex, the SEC13/31 complex, and the protein SAR1.</text>
</comment>
<dbReference type="InterPro" id="IPR006895">
    <property type="entry name" value="Znf_Sec23_Sec24"/>
</dbReference>
<keyword evidence="6 16" id="KW-0813">Transport</keyword>
<comment type="subcellular location">
    <subcellularLocation>
        <location evidence="16">Cytoplasm</location>
    </subcellularLocation>
    <subcellularLocation>
        <location evidence="1 16">Cytoplasmic vesicle</location>
        <location evidence="1 16">COPII-coated vesicle membrane</location>
        <topology evidence="1 16">Peripheral membrane protein</topology>
        <orientation evidence="1 16">Cytoplasmic side</orientation>
    </subcellularLocation>
    <subcellularLocation>
        <location evidence="2 16">Endoplasmic reticulum membrane</location>
        <topology evidence="2 16">Peripheral membrane protein</topology>
        <orientation evidence="2 16">Cytoplasmic side</orientation>
    </subcellularLocation>
    <subcellularLocation>
        <location evidence="16">Golgi apparatus membrane</location>
        <topology evidence="16">Peripheral membrane protein</topology>
        <orientation evidence="16">Cytoplasmic side</orientation>
    </subcellularLocation>
</comment>
<evidence type="ECO:0000256" key="14">
    <source>
        <dbReference type="ARBA" id="ARBA00023329"/>
    </source>
</evidence>
<evidence type="ECO:0000256" key="13">
    <source>
        <dbReference type="ARBA" id="ARBA00023136"/>
    </source>
</evidence>
<dbReference type="OrthoDB" id="10256289at2759"/>
<dbReference type="RefSeq" id="XP_020070416.1">
    <property type="nucleotide sequence ID" value="XM_020217154.1"/>
</dbReference>
<dbReference type="AlphaFoldDB" id="A0A1E4S1K0"/>
<dbReference type="InterPro" id="IPR006900">
    <property type="entry name" value="Sec23/24_helical_dom"/>
</dbReference>
<dbReference type="GO" id="GO:0030127">
    <property type="term" value="C:COPII vesicle coat"/>
    <property type="evidence" value="ECO:0007669"/>
    <property type="project" value="InterPro"/>
</dbReference>
<dbReference type="GO" id="GO:0005789">
    <property type="term" value="C:endoplasmic reticulum membrane"/>
    <property type="evidence" value="ECO:0007669"/>
    <property type="project" value="UniProtKB-SubCell"/>
</dbReference>
<feature type="domain" description="Sec23/Sec24 beta-sandwich" evidence="21">
    <location>
        <begin position="386"/>
        <end position="490"/>
    </location>
</feature>
<dbReference type="FunFam" id="1.20.120.730:FF:000005">
    <property type="entry name" value="Protein transport protein SEC23"/>
    <property type="match status" value="1"/>
</dbReference>
<dbReference type="Pfam" id="PF04810">
    <property type="entry name" value="zf-Sec23_Sec24"/>
    <property type="match status" value="1"/>
</dbReference>
<dbReference type="Gene3D" id="2.30.30.380">
    <property type="entry name" value="Zn-finger domain of Sec23/24"/>
    <property type="match status" value="1"/>
</dbReference>
<comment type="similarity">
    <text evidence="3 16">Belongs to the SEC23/SEC24 family. SEC23 subfamily.</text>
</comment>
<dbReference type="SUPFAM" id="SSF53300">
    <property type="entry name" value="vWA-like"/>
    <property type="match status" value="1"/>
</dbReference>
<evidence type="ECO:0000256" key="1">
    <source>
        <dbReference type="ARBA" id="ARBA00004299"/>
    </source>
</evidence>
<dbReference type="FunFam" id="3.40.50.410:FF:000043">
    <property type="entry name" value="Protein transport protein SEC23"/>
    <property type="match status" value="1"/>
</dbReference>
<dbReference type="CDD" id="cd11287">
    <property type="entry name" value="Sec23_C"/>
    <property type="match status" value="1"/>
</dbReference>
<dbReference type="Gene3D" id="2.60.40.1670">
    <property type="entry name" value="beta-sandwich domain of Sec23/24"/>
    <property type="match status" value="1"/>
</dbReference>
<dbReference type="GO" id="GO:0090110">
    <property type="term" value="P:COPII-coated vesicle cargo loading"/>
    <property type="evidence" value="ECO:0007669"/>
    <property type="project" value="TreeGrafter"/>
</dbReference>
<evidence type="ECO:0000313" key="22">
    <source>
        <dbReference type="EMBL" id="ODV73377.1"/>
    </source>
</evidence>
<dbReference type="STRING" id="983966.A0A1E4S1K0"/>
<keyword evidence="16" id="KW-0963">Cytoplasm</keyword>
<dbReference type="InterPro" id="IPR037364">
    <property type="entry name" value="Sec23"/>
</dbReference>
<dbReference type="InterPro" id="IPR036175">
    <property type="entry name" value="Sec23/24_helical_dom_sf"/>
</dbReference>
<keyword evidence="10 16" id="KW-0931">ER-Golgi transport</keyword>
<dbReference type="Gene3D" id="3.40.50.410">
    <property type="entry name" value="von Willebrand factor, type A domain"/>
    <property type="match status" value="1"/>
</dbReference>
<dbReference type="Pfam" id="PF04811">
    <property type="entry name" value="Sec23_trunk"/>
    <property type="match status" value="1"/>
</dbReference>
<evidence type="ECO:0000256" key="4">
    <source>
        <dbReference type="ARBA" id="ARBA00011845"/>
    </source>
</evidence>
<dbReference type="Gene3D" id="3.40.20.10">
    <property type="entry name" value="Severin"/>
    <property type="match status" value="1"/>
</dbReference>
<dbReference type="InterPro" id="IPR036180">
    <property type="entry name" value="Gelsolin-like_dom_sf"/>
</dbReference>
<evidence type="ECO:0000256" key="12">
    <source>
        <dbReference type="ARBA" id="ARBA00023034"/>
    </source>
</evidence>
<dbReference type="PANTHER" id="PTHR11141:SF0">
    <property type="entry name" value="PROTEIN TRANSPORT PROTEIN SEC23"/>
    <property type="match status" value="1"/>
</dbReference>
<feature type="domain" description="Sec23/Sec24 helical" evidence="20">
    <location>
        <begin position="500"/>
        <end position="598"/>
    </location>
</feature>
<dbReference type="InterPro" id="IPR006896">
    <property type="entry name" value="Sec23/24_trunk_dom"/>
</dbReference>
<dbReference type="SUPFAM" id="SSF82919">
    <property type="entry name" value="Zn-finger domain of Sec23/24"/>
    <property type="match status" value="1"/>
</dbReference>
<dbReference type="InterPro" id="IPR036465">
    <property type="entry name" value="vWFA_dom_sf"/>
</dbReference>
<evidence type="ECO:0000259" key="19">
    <source>
        <dbReference type="Pfam" id="PF04811"/>
    </source>
</evidence>
<feature type="domain" description="Zinc finger Sec23/Sec24-type" evidence="18">
    <location>
        <begin position="55"/>
        <end position="92"/>
    </location>
</feature>
<evidence type="ECO:0000256" key="7">
    <source>
        <dbReference type="ARBA" id="ARBA00022723"/>
    </source>
</evidence>
<dbReference type="EMBL" id="KV453931">
    <property type="protein sequence ID" value="ODV73377.1"/>
    <property type="molecule type" value="Genomic_DNA"/>
</dbReference>
<keyword evidence="14 16" id="KW-0968">Cytoplasmic vesicle</keyword>
<dbReference type="GO" id="GO:0005096">
    <property type="term" value="F:GTPase activator activity"/>
    <property type="evidence" value="ECO:0007669"/>
    <property type="project" value="TreeGrafter"/>
</dbReference>
<feature type="domain" description="Gelsolin-like" evidence="17">
    <location>
        <begin position="613"/>
        <end position="701"/>
    </location>
</feature>
<keyword evidence="13 16" id="KW-0472">Membrane</keyword>
<gene>
    <name evidence="22" type="ORF">CYBJADRAFT_185016</name>
</gene>
<evidence type="ECO:0000256" key="6">
    <source>
        <dbReference type="ARBA" id="ARBA00022448"/>
    </source>
</evidence>
<evidence type="ECO:0000256" key="8">
    <source>
        <dbReference type="ARBA" id="ARBA00022824"/>
    </source>
</evidence>
<dbReference type="GO" id="GO:0000139">
    <property type="term" value="C:Golgi membrane"/>
    <property type="evidence" value="ECO:0007669"/>
    <property type="project" value="UniProtKB-SubCell"/>
</dbReference>
<dbReference type="InterPro" id="IPR007123">
    <property type="entry name" value="Gelsolin-like_dom"/>
</dbReference>
<evidence type="ECO:0000256" key="9">
    <source>
        <dbReference type="ARBA" id="ARBA00022833"/>
    </source>
</evidence>
<dbReference type="GO" id="GO:0006886">
    <property type="term" value="P:intracellular protein transport"/>
    <property type="evidence" value="ECO:0007669"/>
    <property type="project" value="InterPro"/>
</dbReference>
<keyword evidence="8 16" id="KW-0256">Endoplasmic reticulum</keyword>
<reference evidence="22 23" key="1">
    <citation type="journal article" date="2016" name="Proc. Natl. Acad. Sci. U.S.A.">
        <title>Comparative genomics of biotechnologically important yeasts.</title>
        <authorList>
            <person name="Riley R."/>
            <person name="Haridas S."/>
            <person name="Wolfe K.H."/>
            <person name="Lopes M.R."/>
            <person name="Hittinger C.T."/>
            <person name="Goeker M."/>
            <person name="Salamov A.A."/>
            <person name="Wisecaver J.H."/>
            <person name="Long T.M."/>
            <person name="Calvey C.H."/>
            <person name="Aerts A.L."/>
            <person name="Barry K.W."/>
            <person name="Choi C."/>
            <person name="Clum A."/>
            <person name="Coughlan A.Y."/>
            <person name="Deshpande S."/>
            <person name="Douglass A.P."/>
            <person name="Hanson S.J."/>
            <person name="Klenk H.-P."/>
            <person name="LaButti K.M."/>
            <person name="Lapidus A."/>
            <person name="Lindquist E.A."/>
            <person name="Lipzen A.M."/>
            <person name="Meier-Kolthoff J.P."/>
            <person name="Ohm R.A."/>
            <person name="Otillar R.P."/>
            <person name="Pangilinan J.L."/>
            <person name="Peng Y."/>
            <person name="Rokas A."/>
            <person name="Rosa C.A."/>
            <person name="Scheuner C."/>
            <person name="Sibirny A.A."/>
            <person name="Slot J.C."/>
            <person name="Stielow J.B."/>
            <person name="Sun H."/>
            <person name="Kurtzman C.P."/>
            <person name="Blackwell M."/>
            <person name="Grigoriev I.V."/>
            <person name="Jeffries T.W."/>
        </authorList>
    </citation>
    <scope>NUCLEOTIDE SEQUENCE [LARGE SCALE GENOMIC DNA]</scope>
    <source>
        <strain evidence="23">ATCC 18201 / CBS 1600 / BCRC 20928 / JCM 3617 / NBRC 0987 / NRRL Y-1542</strain>
    </source>
</reference>
<evidence type="ECO:0000256" key="10">
    <source>
        <dbReference type="ARBA" id="ARBA00022892"/>
    </source>
</evidence>
<dbReference type="InterPro" id="IPR037550">
    <property type="entry name" value="Sec23_C"/>
</dbReference>
<evidence type="ECO:0000259" key="21">
    <source>
        <dbReference type="Pfam" id="PF08033"/>
    </source>
</evidence>
<dbReference type="FunFam" id="3.40.20.10:FF:000041">
    <property type="entry name" value="Protein transport protein SEC23"/>
    <property type="match status" value="1"/>
</dbReference>
<dbReference type="GeneID" id="30991550"/>
<protein>
    <recommendedName>
        <fullName evidence="5 16">Protein transport protein SEC23</fullName>
    </recommendedName>
</protein>
<keyword evidence="7 16" id="KW-0479">Metal-binding</keyword>
<evidence type="ECO:0000259" key="18">
    <source>
        <dbReference type="Pfam" id="PF04810"/>
    </source>
</evidence>
<evidence type="ECO:0000256" key="3">
    <source>
        <dbReference type="ARBA" id="ARBA00009210"/>
    </source>
</evidence>
<dbReference type="OMA" id="VGGFPMG"/>
<dbReference type="SUPFAM" id="SSF82754">
    <property type="entry name" value="C-terminal, gelsolin-like domain of Sec23/24"/>
    <property type="match status" value="1"/>
</dbReference>
<evidence type="ECO:0000313" key="23">
    <source>
        <dbReference type="Proteomes" id="UP000094389"/>
    </source>
</evidence>
<proteinExistence type="inferred from homology"/>
<evidence type="ECO:0000256" key="15">
    <source>
        <dbReference type="ARBA" id="ARBA00025471"/>
    </source>
</evidence>
<dbReference type="Gene3D" id="1.20.120.730">
    <property type="entry name" value="Sec23/Sec24 helical domain"/>
    <property type="match status" value="1"/>
</dbReference>
<evidence type="ECO:0000256" key="2">
    <source>
        <dbReference type="ARBA" id="ARBA00004397"/>
    </source>
</evidence>
<name>A0A1E4S1K0_CYBJN</name>
<dbReference type="PANTHER" id="PTHR11141">
    <property type="entry name" value="PROTEIN TRANSPORT PROTEIN SEC23"/>
    <property type="match status" value="1"/>
</dbReference>
<dbReference type="Pfam" id="PF00626">
    <property type="entry name" value="Gelsolin"/>
    <property type="match status" value="1"/>
</dbReference>
<keyword evidence="9 16" id="KW-0862">Zinc</keyword>
<dbReference type="SUPFAM" id="SSF81811">
    <property type="entry name" value="Helical domain of Sec23/24"/>
    <property type="match status" value="1"/>
</dbReference>